<sequence>MTALSAPYAATTDVHVTGRRVLATLIDSVVVGAAFTLLAAGTDSIEQVGPWEWVSDAPPWASVLYAVAALAYFVLMEGALGQTLGKMATGIRVVDERTGATPPGYAAAAIRTVLRVVDGLLGYLVAFVVVLSNPRRQRLGDMAAHTLVVRT</sequence>
<proteinExistence type="predicted"/>
<keyword evidence="2 5" id="KW-0812">Transmembrane</keyword>
<evidence type="ECO:0000256" key="2">
    <source>
        <dbReference type="ARBA" id="ARBA00022692"/>
    </source>
</evidence>
<comment type="caution">
    <text evidence="7">The sequence shown here is derived from an EMBL/GenBank/DDBJ whole genome shotgun (WGS) entry which is preliminary data.</text>
</comment>
<evidence type="ECO:0000313" key="7">
    <source>
        <dbReference type="EMBL" id="MFC4693409.1"/>
    </source>
</evidence>
<dbReference type="Proteomes" id="UP001596025">
    <property type="component" value="Unassembled WGS sequence"/>
</dbReference>
<feature type="transmembrane region" description="Helical" evidence="5">
    <location>
        <begin position="60"/>
        <end position="80"/>
    </location>
</feature>
<evidence type="ECO:0000256" key="5">
    <source>
        <dbReference type="SAM" id="Phobius"/>
    </source>
</evidence>
<dbReference type="PANTHER" id="PTHR38480">
    <property type="entry name" value="SLR0254 PROTEIN"/>
    <property type="match status" value="1"/>
</dbReference>
<dbReference type="EMBL" id="JBHSGR010000007">
    <property type="protein sequence ID" value="MFC4693409.1"/>
    <property type="molecule type" value="Genomic_DNA"/>
</dbReference>
<accession>A0ABV9LH90</accession>
<feature type="transmembrane region" description="Helical" evidence="5">
    <location>
        <begin position="21"/>
        <end position="40"/>
    </location>
</feature>
<dbReference type="PANTHER" id="PTHR38480:SF1">
    <property type="entry name" value="SLR0254 PROTEIN"/>
    <property type="match status" value="1"/>
</dbReference>
<keyword evidence="3 5" id="KW-1133">Transmembrane helix</keyword>
<protein>
    <submittedName>
        <fullName evidence="7">RDD family protein</fullName>
    </submittedName>
</protein>
<evidence type="ECO:0000313" key="8">
    <source>
        <dbReference type="Proteomes" id="UP001596025"/>
    </source>
</evidence>
<reference evidence="8" key="1">
    <citation type="journal article" date="2019" name="Int. J. Syst. Evol. Microbiol.">
        <title>The Global Catalogue of Microorganisms (GCM) 10K type strain sequencing project: providing services to taxonomists for standard genome sequencing and annotation.</title>
        <authorList>
            <consortium name="The Broad Institute Genomics Platform"/>
            <consortium name="The Broad Institute Genome Sequencing Center for Infectious Disease"/>
            <person name="Wu L."/>
            <person name="Ma J."/>
        </authorList>
    </citation>
    <scope>NUCLEOTIDE SEQUENCE [LARGE SCALE GENOMIC DNA]</scope>
    <source>
        <strain evidence="8">CCUG 62763</strain>
    </source>
</reference>
<keyword evidence="4 5" id="KW-0472">Membrane</keyword>
<evidence type="ECO:0000256" key="3">
    <source>
        <dbReference type="ARBA" id="ARBA00022989"/>
    </source>
</evidence>
<dbReference type="RefSeq" id="WP_387988128.1">
    <property type="nucleotide sequence ID" value="NZ_JBHSGR010000007.1"/>
</dbReference>
<gene>
    <name evidence="7" type="ORF">ACFO3M_08430</name>
</gene>
<dbReference type="Pfam" id="PF06271">
    <property type="entry name" value="RDD"/>
    <property type="match status" value="1"/>
</dbReference>
<name>A0ABV9LH90_9ACTN</name>
<organism evidence="7 8">
    <name type="scientific">Geodermatophilus arenarius</name>
    <dbReference type="NCBI Taxonomy" id="1137990"/>
    <lineage>
        <taxon>Bacteria</taxon>
        <taxon>Bacillati</taxon>
        <taxon>Actinomycetota</taxon>
        <taxon>Actinomycetes</taxon>
        <taxon>Geodermatophilales</taxon>
        <taxon>Geodermatophilaceae</taxon>
        <taxon>Geodermatophilus</taxon>
    </lineage>
</organism>
<feature type="domain" description="RDD" evidence="6">
    <location>
        <begin position="18"/>
        <end position="144"/>
    </location>
</feature>
<dbReference type="InterPro" id="IPR010432">
    <property type="entry name" value="RDD"/>
</dbReference>
<evidence type="ECO:0000256" key="4">
    <source>
        <dbReference type="ARBA" id="ARBA00023136"/>
    </source>
</evidence>
<keyword evidence="8" id="KW-1185">Reference proteome</keyword>
<evidence type="ECO:0000256" key="1">
    <source>
        <dbReference type="ARBA" id="ARBA00004141"/>
    </source>
</evidence>
<evidence type="ECO:0000259" key="6">
    <source>
        <dbReference type="Pfam" id="PF06271"/>
    </source>
</evidence>
<comment type="subcellular location">
    <subcellularLocation>
        <location evidence="1">Membrane</location>
        <topology evidence="1">Multi-pass membrane protein</topology>
    </subcellularLocation>
</comment>